<dbReference type="PANTHER" id="PTHR33059">
    <property type="entry name" value="FCS-LIKE ZINC FINGER 5"/>
    <property type="match status" value="1"/>
</dbReference>
<keyword evidence="5" id="KW-0863">Zinc-finger</keyword>
<evidence type="ECO:0000256" key="5">
    <source>
        <dbReference type="ARBA" id="ARBA00022771"/>
    </source>
</evidence>
<dbReference type="GO" id="GO:0005737">
    <property type="term" value="C:cytoplasm"/>
    <property type="evidence" value="ECO:0007669"/>
    <property type="project" value="UniProtKB-SubCell"/>
</dbReference>
<evidence type="ECO:0000256" key="1">
    <source>
        <dbReference type="ARBA" id="ARBA00004496"/>
    </source>
</evidence>
<feature type="region of interest" description="Disordered" evidence="7">
    <location>
        <begin position="215"/>
        <end position="250"/>
    </location>
</feature>
<dbReference type="GO" id="GO:0008270">
    <property type="term" value="F:zinc ion binding"/>
    <property type="evidence" value="ECO:0007669"/>
    <property type="project" value="UniProtKB-KW"/>
</dbReference>
<dbReference type="GeneID" id="111314957"/>
<keyword evidence="9" id="KW-1185">Reference proteome</keyword>
<dbReference type="Pfam" id="PF04570">
    <property type="entry name" value="zf-FLZ"/>
    <property type="match status" value="1"/>
</dbReference>
<evidence type="ECO:0000256" key="7">
    <source>
        <dbReference type="SAM" id="MobiDB-lite"/>
    </source>
</evidence>
<sequence>MKNKKNERLRLIPRFLVLLLSAPSPFLLHSSIVSLLLSQLCQAFPWRPFEEYRRGKKRKKKKISKMLLGKRPRPPMKRTTSMTEITFDLNTSNAEAPSSGPHKLFDNYQKQLAAAGLLGGFGGPQMQANGGGGAAAASVAGDGGGSSLEGLDQRLLATVSPRVHRKHSVEFMETPHFLRSCGLCRRRLVPGRDIYMYRGDGAFCSLECRQHQINQDEKREKCSTASKKQATGSSATRSDVSTKDETVAAV</sequence>
<gene>
    <name evidence="10" type="primary">LOC111314957</name>
</gene>
<dbReference type="KEGG" id="dzi:111314957"/>
<keyword evidence="3" id="KW-0963">Cytoplasm</keyword>
<dbReference type="PROSITE" id="PS51795">
    <property type="entry name" value="ZF_FLZ"/>
    <property type="match status" value="1"/>
</dbReference>
<evidence type="ECO:0000313" key="10">
    <source>
        <dbReference type="RefSeq" id="XP_022772310.1"/>
    </source>
</evidence>
<evidence type="ECO:0000256" key="6">
    <source>
        <dbReference type="PROSITE-ProRule" id="PRU01131"/>
    </source>
</evidence>
<reference evidence="10" key="1">
    <citation type="submission" date="2025-08" db="UniProtKB">
        <authorList>
            <consortium name="RefSeq"/>
        </authorList>
    </citation>
    <scope>IDENTIFICATION</scope>
    <source>
        <tissue evidence="10">Fruit stalk</tissue>
    </source>
</reference>
<evidence type="ECO:0000313" key="9">
    <source>
        <dbReference type="Proteomes" id="UP000515121"/>
    </source>
</evidence>
<feature type="compositionally biased region" description="Polar residues" evidence="7">
    <location>
        <begin position="223"/>
        <end position="239"/>
    </location>
</feature>
<dbReference type="OrthoDB" id="1925036at2759"/>
<comment type="subcellular location">
    <subcellularLocation>
        <location evidence="1">Cytoplasm</location>
    </subcellularLocation>
</comment>
<dbReference type="PANTHER" id="PTHR33059:SF4">
    <property type="entry name" value="FCS-LIKE ZINC FINGER 5"/>
    <property type="match status" value="1"/>
</dbReference>
<accession>A0A6P6B5J8</accession>
<keyword evidence="5" id="KW-0862">Zinc</keyword>
<evidence type="ECO:0000256" key="2">
    <source>
        <dbReference type="ARBA" id="ARBA00009374"/>
    </source>
</evidence>
<dbReference type="RefSeq" id="XP_022772310.1">
    <property type="nucleotide sequence ID" value="XM_022916575.1"/>
</dbReference>
<evidence type="ECO:0000259" key="8">
    <source>
        <dbReference type="PROSITE" id="PS51795"/>
    </source>
</evidence>
<dbReference type="InterPro" id="IPR007650">
    <property type="entry name" value="Zf-FLZ_dom"/>
</dbReference>
<name>A0A6P6B5J8_DURZI</name>
<feature type="zinc finger region" description="FLZ-type" evidence="6">
    <location>
        <begin position="176"/>
        <end position="220"/>
    </location>
</feature>
<organism evidence="9 10">
    <name type="scientific">Durio zibethinus</name>
    <name type="common">Durian</name>
    <dbReference type="NCBI Taxonomy" id="66656"/>
    <lineage>
        <taxon>Eukaryota</taxon>
        <taxon>Viridiplantae</taxon>
        <taxon>Streptophyta</taxon>
        <taxon>Embryophyta</taxon>
        <taxon>Tracheophyta</taxon>
        <taxon>Spermatophyta</taxon>
        <taxon>Magnoliopsida</taxon>
        <taxon>eudicotyledons</taxon>
        <taxon>Gunneridae</taxon>
        <taxon>Pentapetalae</taxon>
        <taxon>rosids</taxon>
        <taxon>malvids</taxon>
        <taxon>Malvales</taxon>
        <taxon>Malvaceae</taxon>
        <taxon>Helicteroideae</taxon>
        <taxon>Durio</taxon>
    </lineage>
</organism>
<feature type="domain" description="FLZ-type" evidence="8">
    <location>
        <begin position="176"/>
        <end position="220"/>
    </location>
</feature>
<protein>
    <submittedName>
        <fullName evidence="10">Uncharacterized protein LOC111314957</fullName>
    </submittedName>
</protein>
<proteinExistence type="inferred from homology"/>
<dbReference type="AlphaFoldDB" id="A0A6P6B5J8"/>
<dbReference type="Proteomes" id="UP000515121">
    <property type="component" value="Unplaced"/>
</dbReference>
<keyword evidence="4" id="KW-0479">Metal-binding</keyword>
<evidence type="ECO:0000256" key="4">
    <source>
        <dbReference type="ARBA" id="ARBA00022723"/>
    </source>
</evidence>
<evidence type="ECO:0000256" key="3">
    <source>
        <dbReference type="ARBA" id="ARBA00022490"/>
    </source>
</evidence>
<feature type="compositionally biased region" description="Basic and acidic residues" evidence="7">
    <location>
        <begin position="240"/>
        <end position="250"/>
    </location>
</feature>
<comment type="similarity">
    <text evidence="2">Belongs to the FLZ family.</text>
</comment>